<name>A0A3E2V4G7_9FIRM</name>
<feature type="coiled-coil region" evidence="1">
    <location>
        <begin position="23"/>
        <end position="50"/>
    </location>
</feature>
<dbReference type="AlphaFoldDB" id="A0A3E2V4G7"/>
<protein>
    <submittedName>
        <fullName evidence="2">Uncharacterized protein</fullName>
    </submittedName>
</protein>
<organism evidence="2 3">
    <name type="scientific">Faecalibacterium prausnitzii</name>
    <dbReference type="NCBI Taxonomy" id="853"/>
    <lineage>
        <taxon>Bacteria</taxon>
        <taxon>Bacillati</taxon>
        <taxon>Bacillota</taxon>
        <taxon>Clostridia</taxon>
        <taxon>Eubacteriales</taxon>
        <taxon>Oscillospiraceae</taxon>
        <taxon>Faecalibacterium</taxon>
    </lineage>
</organism>
<keyword evidence="1" id="KW-0175">Coiled coil</keyword>
<sequence length="350" mass="36574">MLGGSILAGAAGAGKGVAAHAKNKDAKQIMAEAQSAYEEAQEAENAERKHLKGCFDRLGALRIDVGAKEMKDFVSVFSSFNNVRNDRGIALDDLPKTKAQGWQSLKEMQTASMKAVEIAQAGAASLGSGALAGVAAYGGAMMFASASTGTAIASLSGAAATNATLAWFGGGSLAAGGLGMAGGTAVLGGIVVGPALAVSGFVRDAKAKENLAYARAKAAEVDEAVEKTAVLVDFMKKTADIAEDYSRFLVRFRSPFGQIVNELQLIKYRAEQRRRRMGVGLHGEKVDFDSLTVAEQKKLQQSWLMAQVMQSILSVSLLTKDGELDPEAQTVLKDAKAAYSAASQGSWGVW</sequence>
<accession>A0A3E2V4G7</accession>
<evidence type="ECO:0000313" key="3">
    <source>
        <dbReference type="Proteomes" id="UP000261079"/>
    </source>
</evidence>
<comment type="caution">
    <text evidence="2">The sequence shown here is derived from an EMBL/GenBank/DDBJ whole genome shotgun (WGS) entry which is preliminary data.</text>
</comment>
<evidence type="ECO:0000313" key="2">
    <source>
        <dbReference type="EMBL" id="RGC05437.1"/>
    </source>
</evidence>
<evidence type="ECO:0000256" key="1">
    <source>
        <dbReference type="SAM" id="Coils"/>
    </source>
</evidence>
<gene>
    <name evidence="2" type="ORF">DW905_07330</name>
</gene>
<reference evidence="2 3" key="1">
    <citation type="submission" date="2018-08" db="EMBL/GenBank/DDBJ databases">
        <title>A genome reference for cultivated species of the human gut microbiota.</title>
        <authorList>
            <person name="Zou Y."/>
            <person name="Xue W."/>
            <person name="Luo G."/>
        </authorList>
    </citation>
    <scope>NUCLEOTIDE SEQUENCE [LARGE SCALE GENOMIC DNA]</scope>
    <source>
        <strain evidence="2 3">AM42-11AC</strain>
    </source>
</reference>
<dbReference type="Proteomes" id="UP000261079">
    <property type="component" value="Unassembled WGS sequence"/>
</dbReference>
<proteinExistence type="predicted"/>
<dbReference type="EMBL" id="QVEZ01000004">
    <property type="protein sequence ID" value="RGC05437.1"/>
    <property type="molecule type" value="Genomic_DNA"/>
</dbReference>